<evidence type="ECO:0000256" key="2">
    <source>
        <dbReference type="SAM" id="SignalP"/>
    </source>
</evidence>
<reference evidence="3" key="2">
    <citation type="submission" date="2021-08" db="EMBL/GenBank/DDBJ databases">
        <authorList>
            <person name="Tani A."/>
            <person name="Ola A."/>
            <person name="Ogura Y."/>
            <person name="Katsura K."/>
            <person name="Hayashi T."/>
        </authorList>
    </citation>
    <scope>NUCLEOTIDE SEQUENCE</scope>
    <source>
        <strain evidence="3">DSM 17168</strain>
    </source>
</reference>
<accession>A0ABQ4SAI7</accession>
<feature type="compositionally biased region" description="Polar residues" evidence="1">
    <location>
        <begin position="28"/>
        <end position="43"/>
    </location>
</feature>
<dbReference type="Proteomes" id="UP001055153">
    <property type="component" value="Unassembled WGS sequence"/>
</dbReference>
<keyword evidence="4" id="KW-1185">Reference proteome</keyword>
<gene>
    <name evidence="3" type="ORF">GMJLKIPL_0721</name>
</gene>
<sequence>MRSTLLALAASVALTGAALAQTTAPGSAEQNMNNPGSVKSNAQKGMPQRDMPAATGTVTAPPAGATADAPSTSGHSGGSNTSSGTVPTSR</sequence>
<keyword evidence="2" id="KW-0732">Signal</keyword>
<proteinExistence type="predicted"/>
<protein>
    <recommendedName>
        <fullName evidence="5">Proteophosphoglycan ppg4</fullName>
    </recommendedName>
</protein>
<feature type="signal peptide" evidence="2">
    <location>
        <begin position="1"/>
        <end position="20"/>
    </location>
</feature>
<dbReference type="RefSeq" id="WP_238233755.1">
    <property type="nucleotide sequence ID" value="NZ_BPQQ01000008.1"/>
</dbReference>
<organism evidence="3 4">
    <name type="scientific">Methylobacterium isbiliense</name>
    <dbReference type="NCBI Taxonomy" id="315478"/>
    <lineage>
        <taxon>Bacteria</taxon>
        <taxon>Pseudomonadati</taxon>
        <taxon>Pseudomonadota</taxon>
        <taxon>Alphaproteobacteria</taxon>
        <taxon>Hyphomicrobiales</taxon>
        <taxon>Methylobacteriaceae</taxon>
        <taxon>Methylobacterium</taxon>
    </lineage>
</organism>
<dbReference type="EMBL" id="BPQQ01000008">
    <property type="protein sequence ID" value="GJD98808.1"/>
    <property type="molecule type" value="Genomic_DNA"/>
</dbReference>
<name>A0ABQ4SAI7_9HYPH</name>
<feature type="compositionally biased region" description="Low complexity" evidence="1">
    <location>
        <begin position="52"/>
        <end position="90"/>
    </location>
</feature>
<feature type="region of interest" description="Disordered" evidence="1">
    <location>
        <begin position="20"/>
        <end position="90"/>
    </location>
</feature>
<evidence type="ECO:0000313" key="3">
    <source>
        <dbReference type="EMBL" id="GJD98808.1"/>
    </source>
</evidence>
<comment type="caution">
    <text evidence="3">The sequence shown here is derived from an EMBL/GenBank/DDBJ whole genome shotgun (WGS) entry which is preliminary data.</text>
</comment>
<evidence type="ECO:0008006" key="5">
    <source>
        <dbReference type="Google" id="ProtNLM"/>
    </source>
</evidence>
<reference evidence="3" key="1">
    <citation type="journal article" date="2021" name="Front. Microbiol.">
        <title>Comprehensive Comparative Genomics and Phenotyping of Methylobacterium Species.</title>
        <authorList>
            <person name="Alessa O."/>
            <person name="Ogura Y."/>
            <person name="Fujitani Y."/>
            <person name="Takami H."/>
            <person name="Hayashi T."/>
            <person name="Sahin N."/>
            <person name="Tani A."/>
        </authorList>
    </citation>
    <scope>NUCLEOTIDE SEQUENCE</scope>
    <source>
        <strain evidence="3">DSM 17168</strain>
    </source>
</reference>
<feature type="chain" id="PRO_5046892734" description="Proteophosphoglycan ppg4" evidence="2">
    <location>
        <begin position="21"/>
        <end position="90"/>
    </location>
</feature>
<evidence type="ECO:0000256" key="1">
    <source>
        <dbReference type="SAM" id="MobiDB-lite"/>
    </source>
</evidence>
<evidence type="ECO:0000313" key="4">
    <source>
        <dbReference type="Proteomes" id="UP001055153"/>
    </source>
</evidence>